<organism evidence="4 5">
    <name type="scientific">Kribbella aluminosa</name>
    <dbReference type="NCBI Taxonomy" id="416017"/>
    <lineage>
        <taxon>Bacteria</taxon>
        <taxon>Bacillati</taxon>
        <taxon>Actinomycetota</taxon>
        <taxon>Actinomycetes</taxon>
        <taxon>Propionibacteriales</taxon>
        <taxon>Kribbellaceae</taxon>
        <taxon>Kribbella</taxon>
    </lineage>
</organism>
<dbReference type="Pfam" id="PF00106">
    <property type="entry name" value="adh_short"/>
    <property type="match status" value="1"/>
</dbReference>
<evidence type="ECO:0000256" key="2">
    <source>
        <dbReference type="ARBA" id="ARBA00023002"/>
    </source>
</evidence>
<dbReference type="SUPFAM" id="SSF51735">
    <property type="entry name" value="NAD(P)-binding Rossmann-fold domains"/>
    <property type="match status" value="1"/>
</dbReference>
<proteinExistence type="inferred from homology"/>
<dbReference type="InterPro" id="IPR002347">
    <property type="entry name" value="SDR_fam"/>
</dbReference>
<evidence type="ECO:0000256" key="1">
    <source>
        <dbReference type="ARBA" id="ARBA00006484"/>
    </source>
</evidence>
<evidence type="ECO:0000313" key="5">
    <source>
        <dbReference type="Proteomes" id="UP000755585"/>
    </source>
</evidence>
<evidence type="ECO:0000256" key="3">
    <source>
        <dbReference type="RuleBase" id="RU000363"/>
    </source>
</evidence>
<dbReference type="InterPro" id="IPR036291">
    <property type="entry name" value="NAD(P)-bd_dom_sf"/>
</dbReference>
<dbReference type="Proteomes" id="UP000755585">
    <property type="component" value="Unassembled WGS sequence"/>
</dbReference>
<dbReference type="RefSeq" id="WP_209694333.1">
    <property type="nucleotide sequence ID" value="NZ_BAAAVU010000042.1"/>
</dbReference>
<dbReference type="PRINTS" id="PR00080">
    <property type="entry name" value="SDRFAMILY"/>
</dbReference>
<reference evidence="4 5" key="1">
    <citation type="submission" date="2021-03" db="EMBL/GenBank/DDBJ databases">
        <title>Sequencing the genomes of 1000 actinobacteria strains.</title>
        <authorList>
            <person name="Klenk H.-P."/>
        </authorList>
    </citation>
    <scope>NUCLEOTIDE SEQUENCE [LARGE SCALE GENOMIC DNA]</scope>
    <source>
        <strain evidence="4 5">DSM 18824</strain>
    </source>
</reference>
<evidence type="ECO:0000313" key="4">
    <source>
        <dbReference type="EMBL" id="MBP2351433.1"/>
    </source>
</evidence>
<dbReference type="EMBL" id="JAGINT010000001">
    <property type="protein sequence ID" value="MBP2351433.1"/>
    <property type="molecule type" value="Genomic_DNA"/>
</dbReference>
<dbReference type="CDD" id="cd05233">
    <property type="entry name" value="SDR_c"/>
    <property type="match status" value="1"/>
</dbReference>
<keyword evidence="2" id="KW-0560">Oxidoreductase</keyword>
<dbReference type="PANTHER" id="PTHR24322:SF736">
    <property type="entry name" value="RETINOL DEHYDROGENASE 10"/>
    <property type="match status" value="1"/>
</dbReference>
<sequence>MFDNFDGSGAVVTGAAHGIGRALAFALAREGCAVVLADLDRDGLVATEAALAAVGAKTFTCITDVADAAAVDGLADFAFDRLGAVQILCNNAGIVGPTGNPVWEIDVDEWSRVFGVNVMGVLNGLRSFLPRMQQLGEPCHVVNTASECGWVPSASVPQYFASKHAVVSLTESLRLQAAEQYPWLTTTLLCPRLVDTGITERERTRIEAAGKATGAAYTTDQAVVASLPKQSPAFVADCTIDAMRAGKFHVFPDPESKQTLMGEFDEVLASI</sequence>
<comment type="similarity">
    <text evidence="1 3">Belongs to the short-chain dehydrogenases/reductases (SDR) family.</text>
</comment>
<dbReference type="PRINTS" id="PR00081">
    <property type="entry name" value="GDHRDH"/>
</dbReference>
<name>A0ABS4UIJ7_9ACTN</name>
<gene>
    <name evidence="4" type="ORF">JOF29_002516</name>
</gene>
<protein>
    <submittedName>
        <fullName evidence="4">NAD(P)-dependent dehydrogenase (Short-subunit alcohol dehydrogenase family)</fullName>
    </submittedName>
</protein>
<dbReference type="Gene3D" id="3.40.50.720">
    <property type="entry name" value="NAD(P)-binding Rossmann-like Domain"/>
    <property type="match status" value="1"/>
</dbReference>
<comment type="caution">
    <text evidence="4">The sequence shown here is derived from an EMBL/GenBank/DDBJ whole genome shotgun (WGS) entry which is preliminary data.</text>
</comment>
<dbReference type="PANTHER" id="PTHR24322">
    <property type="entry name" value="PKSB"/>
    <property type="match status" value="1"/>
</dbReference>
<accession>A0ABS4UIJ7</accession>
<keyword evidence="5" id="KW-1185">Reference proteome</keyword>